<gene>
    <name evidence="1" type="ORF">RN50_03028</name>
</gene>
<dbReference type="EMBL" id="JYIU01000046">
    <property type="protein sequence ID" value="KJL17922.1"/>
    <property type="molecule type" value="Genomic_DNA"/>
</dbReference>
<keyword evidence="2" id="KW-1185">Reference proteome</keyword>
<dbReference type="RefSeq" id="WP_045255309.1">
    <property type="nucleotide sequence ID" value="NZ_CP031425.1"/>
</dbReference>
<dbReference type="Proteomes" id="UP000033572">
    <property type="component" value="Unassembled WGS sequence"/>
</dbReference>
<dbReference type="Pfam" id="PF11248">
    <property type="entry name" value="DUF3046"/>
    <property type="match status" value="1"/>
</dbReference>
<dbReference type="KEGG" id="mfol:DXT68_07075"/>
<organism evidence="1 2">
    <name type="scientific">Microbacterium foliorum</name>
    <dbReference type="NCBI Taxonomy" id="104336"/>
    <lineage>
        <taxon>Bacteria</taxon>
        <taxon>Bacillati</taxon>
        <taxon>Actinomycetota</taxon>
        <taxon>Actinomycetes</taxon>
        <taxon>Micrococcales</taxon>
        <taxon>Microbacteriaceae</taxon>
        <taxon>Microbacterium</taxon>
    </lineage>
</organism>
<evidence type="ECO:0000313" key="1">
    <source>
        <dbReference type="EMBL" id="KJL17922.1"/>
    </source>
</evidence>
<comment type="caution">
    <text evidence="1">The sequence shown here is derived from an EMBL/GenBank/DDBJ whole genome shotgun (WGS) entry which is preliminary data.</text>
</comment>
<evidence type="ECO:0008006" key="3">
    <source>
        <dbReference type="Google" id="ProtNLM"/>
    </source>
</evidence>
<dbReference type="AlphaFoldDB" id="A0A0F0KAE7"/>
<evidence type="ECO:0000313" key="2">
    <source>
        <dbReference type="Proteomes" id="UP000033572"/>
    </source>
</evidence>
<dbReference type="InterPro" id="IPR021408">
    <property type="entry name" value="DUF3046"/>
</dbReference>
<sequence length="74" mass="8161">MRRSEFLRAVDAEFGGRASSLVSDLSLRQLSGRTAGEALEVGIPPRDIWSALCIETDVPVERRHGAGRLEPRSR</sequence>
<proteinExistence type="predicted"/>
<protein>
    <recommendedName>
        <fullName evidence="3">DUF3046 domain-containing protein</fullName>
    </recommendedName>
</protein>
<name>A0A0F0KAE7_9MICO</name>
<dbReference type="GeneID" id="94444147"/>
<accession>A0A0F0KAE7</accession>
<dbReference type="PATRIC" id="fig|104336.4.peg.3066"/>
<reference evidence="1 2" key="1">
    <citation type="submission" date="2015-02" db="EMBL/GenBank/DDBJ databases">
        <title>Draft genome sequences of ten Microbacterium spp. with emphasis on heavy metal contaminated environments.</title>
        <authorList>
            <person name="Corretto E."/>
        </authorList>
    </citation>
    <scope>NUCLEOTIDE SEQUENCE [LARGE SCALE GENOMIC DNA]</scope>
    <source>
        <strain evidence="1 2">DSM 12966</strain>
    </source>
</reference>